<evidence type="ECO:0000313" key="5">
    <source>
        <dbReference type="EMBL" id="QFU99530.1"/>
    </source>
</evidence>
<feature type="compositionally biased region" description="Acidic residues" evidence="3">
    <location>
        <begin position="154"/>
        <end position="164"/>
    </location>
</feature>
<evidence type="ECO:0000256" key="1">
    <source>
        <dbReference type="PROSITE-ProRule" id="PRU00285"/>
    </source>
</evidence>
<protein>
    <recommendedName>
        <fullName evidence="4">SHSP domain-containing protein</fullName>
    </recommendedName>
</protein>
<sequence length="164" mass="17497">MTTTRTGFTDVDRLVRDLWTTRTARPAARPETGFSPAADVYRDGDDLVARFDLPGVDPASDVSVEVQGRRLVVSGERKDTRTGSAEGARVRETRYGSFRRVVTLPRTASGEDVSARYDAGVLTVTVGGVLAGPATHRVTVESGPAPVVEHAETAPEESAEEAQA</sequence>
<dbReference type="InterPro" id="IPR031107">
    <property type="entry name" value="Small_HSP"/>
</dbReference>
<dbReference type="CDD" id="cd06464">
    <property type="entry name" value="ACD_sHsps-like"/>
    <property type="match status" value="1"/>
</dbReference>
<reference evidence="5 6" key="1">
    <citation type="submission" date="2019-10" db="EMBL/GenBank/DDBJ databases">
        <title>Genome sequence of Luteimicrobium xylanilyticum HY-24.</title>
        <authorList>
            <person name="Kim D.Y."/>
            <person name="Park H.-Y."/>
        </authorList>
    </citation>
    <scope>NUCLEOTIDE SEQUENCE [LARGE SCALE GENOMIC DNA]</scope>
    <source>
        <strain evidence="5 6">HY-24</strain>
    </source>
</reference>
<gene>
    <name evidence="5" type="ORF">KDY119_03061</name>
</gene>
<proteinExistence type="inferred from homology"/>
<comment type="similarity">
    <text evidence="1 2">Belongs to the small heat shock protein (HSP20) family.</text>
</comment>
<dbReference type="PANTHER" id="PTHR11527">
    <property type="entry name" value="HEAT-SHOCK PROTEIN 20 FAMILY MEMBER"/>
    <property type="match status" value="1"/>
</dbReference>
<dbReference type="InterPro" id="IPR008978">
    <property type="entry name" value="HSP20-like_chaperone"/>
</dbReference>
<evidence type="ECO:0000256" key="2">
    <source>
        <dbReference type="RuleBase" id="RU003616"/>
    </source>
</evidence>
<accession>A0A5P9QEP7</accession>
<dbReference type="KEGG" id="lxl:KDY119_03061"/>
<feature type="domain" description="SHSP" evidence="4">
    <location>
        <begin position="28"/>
        <end position="143"/>
    </location>
</feature>
<feature type="region of interest" description="Disordered" evidence="3">
    <location>
        <begin position="140"/>
        <end position="164"/>
    </location>
</feature>
<evidence type="ECO:0000256" key="3">
    <source>
        <dbReference type="SAM" id="MobiDB-lite"/>
    </source>
</evidence>
<keyword evidence="6" id="KW-1185">Reference proteome</keyword>
<dbReference type="AlphaFoldDB" id="A0A5P9QEP7"/>
<organism evidence="5 6">
    <name type="scientific">Luteimicrobium xylanilyticum</name>
    <dbReference type="NCBI Taxonomy" id="1133546"/>
    <lineage>
        <taxon>Bacteria</taxon>
        <taxon>Bacillati</taxon>
        <taxon>Actinomycetota</taxon>
        <taxon>Actinomycetes</taxon>
        <taxon>Micrococcales</taxon>
        <taxon>Luteimicrobium</taxon>
    </lineage>
</organism>
<evidence type="ECO:0000259" key="4">
    <source>
        <dbReference type="PROSITE" id="PS01031"/>
    </source>
</evidence>
<dbReference type="OrthoDB" id="5242916at2"/>
<dbReference type="RefSeq" id="WP_036947423.1">
    <property type="nucleotide sequence ID" value="NZ_BAABIH010000024.1"/>
</dbReference>
<dbReference type="InterPro" id="IPR002068">
    <property type="entry name" value="A-crystallin/Hsp20_dom"/>
</dbReference>
<dbReference type="SUPFAM" id="SSF49764">
    <property type="entry name" value="HSP20-like chaperones"/>
    <property type="match status" value="1"/>
</dbReference>
<dbReference type="Pfam" id="PF00011">
    <property type="entry name" value="HSP20"/>
    <property type="match status" value="1"/>
</dbReference>
<name>A0A5P9QEP7_9MICO</name>
<dbReference type="EMBL" id="CP045529">
    <property type="protein sequence ID" value="QFU99530.1"/>
    <property type="molecule type" value="Genomic_DNA"/>
</dbReference>
<dbReference type="PROSITE" id="PS01031">
    <property type="entry name" value="SHSP"/>
    <property type="match status" value="1"/>
</dbReference>
<dbReference type="Proteomes" id="UP000326702">
    <property type="component" value="Chromosome"/>
</dbReference>
<dbReference type="Gene3D" id="2.60.40.790">
    <property type="match status" value="1"/>
</dbReference>
<evidence type="ECO:0000313" key="6">
    <source>
        <dbReference type="Proteomes" id="UP000326702"/>
    </source>
</evidence>